<organism evidence="1 2">
    <name type="scientific">Imperialibacter roseus</name>
    <dbReference type="NCBI Taxonomy" id="1324217"/>
    <lineage>
        <taxon>Bacteria</taxon>
        <taxon>Pseudomonadati</taxon>
        <taxon>Bacteroidota</taxon>
        <taxon>Cytophagia</taxon>
        <taxon>Cytophagales</taxon>
        <taxon>Flammeovirgaceae</taxon>
        <taxon>Imperialibacter</taxon>
    </lineage>
</organism>
<evidence type="ECO:0000313" key="1">
    <source>
        <dbReference type="EMBL" id="WOK08677.1"/>
    </source>
</evidence>
<dbReference type="RefSeq" id="WP_317491312.1">
    <property type="nucleotide sequence ID" value="NZ_CP136051.1"/>
</dbReference>
<proteinExistence type="predicted"/>
<evidence type="ECO:0000313" key="2">
    <source>
        <dbReference type="Proteomes" id="UP001302349"/>
    </source>
</evidence>
<accession>A0ABZ0IYD2</accession>
<reference evidence="1 2" key="1">
    <citation type="journal article" date="2023" name="Microbiol. Resour. Announc.">
        <title>Complete Genome Sequence of Imperialibacter roseus strain P4T.</title>
        <authorList>
            <person name="Tizabi D.R."/>
            <person name="Bachvaroff T."/>
            <person name="Hill R.T."/>
        </authorList>
    </citation>
    <scope>NUCLEOTIDE SEQUENCE [LARGE SCALE GENOMIC DNA]</scope>
    <source>
        <strain evidence="1 2">P4T</strain>
    </source>
</reference>
<protein>
    <submittedName>
        <fullName evidence="1">Uncharacterized protein</fullName>
    </submittedName>
</protein>
<keyword evidence="2" id="KW-1185">Reference proteome</keyword>
<name>A0ABZ0IYD2_9BACT</name>
<sequence length="252" mass="28716">MKHYYMTNTISIDYFTQNIPAPYSFHIHAELAPADSVAVSFTLTYTDREALEEDEILNEGFTGDDDINWSGSLPGVWNESLEELIKKTTWSGKADKLSRCKIKVTLPGDEAKYPANTGSWEYWLQELQQACIEAAKVEKPLEMDFVKGERKLSLKGSFEKREAFIEERLGGLVVNKKIPWEKLGKVLKQIYIAEYYPEDVQPNYNTKGDTFLNIGGGQWFNLSKTNLHISKKKEWLTKLEAAFEDLITGPSA</sequence>
<dbReference type="EMBL" id="CP136051">
    <property type="protein sequence ID" value="WOK08677.1"/>
    <property type="molecule type" value="Genomic_DNA"/>
</dbReference>
<dbReference type="Proteomes" id="UP001302349">
    <property type="component" value="Chromosome"/>
</dbReference>
<gene>
    <name evidence="1" type="ORF">RT717_08510</name>
</gene>